<dbReference type="EMBL" id="JABEND010000002">
    <property type="protein sequence ID" value="NNG34889.1"/>
    <property type="molecule type" value="Genomic_DNA"/>
</dbReference>
<dbReference type="Proteomes" id="UP000562984">
    <property type="component" value="Unassembled WGS sequence"/>
</dbReference>
<dbReference type="AlphaFoldDB" id="A0A849A2Q5"/>
<keyword evidence="1" id="KW-0472">Membrane</keyword>
<evidence type="ECO:0000313" key="3">
    <source>
        <dbReference type="Proteomes" id="UP000562984"/>
    </source>
</evidence>
<protein>
    <submittedName>
        <fullName evidence="2">DUF4244 domain-containing protein</fullName>
    </submittedName>
</protein>
<proteinExistence type="predicted"/>
<name>A0A849A2Q5_9ACTN</name>
<evidence type="ECO:0000313" key="2">
    <source>
        <dbReference type="EMBL" id="NNG34889.1"/>
    </source>
</evidence>
<keyword evidence="3" id="KW-1185">Reference proteome</keyword>
<evidence type="ECO:0000256" key="1">
    <source>
        <dbReference type="SAM" id="Phobius"/>
    </source>
</evidence>
<dbReference type="InterPro" id="IPR025338">
    <property type="entry name" value="DUF4244"/>
</dbReference>
<reference evidence="2 3" key="1">
    <citation type="submission" date="2020-05" db="EMBL/GenBank/DDBJ databases">
        <title>Nakamurella sp. DB0629 isolated from air conditioner.</title>
        <authorList>
            <person name="Kim D.H."/>
            <person name="Kim D.-U."/>
        </authorList>
    </citation>
    <scope>NUCLEOTIDE SEQUENCE [LARGE SCALE GENOMIC DNA]</scope>
    <source>
        <strain evidence="2 3">DB0629</strain>
    </source>
</reference>
<accession>A0A849A2Q5</accession>
<dbReference type="Pfam" id="PF14029">
    <property type="entry name" value="DUF4244"/>
    <property type="match status" value="1"/>
</dbReference>
<feature type="transmembrane region" description="Helical" evidence="1">
    <location>
        <begin position="12"/>
        <end position="35"/>
    </location>
</feature>
<gene>
    <name evidence="2" type="ORF">HKD39_03980</name>
</gene>
<sequence length="55" mass="5720">MRRARTRADAGMTTVEYAVGTLVAAALAAVLYQIVTGESVLTGLTNLVNRALAVV</sequence>
<organism evidence="2 3">
    <name type="scientific">Nakamurella aerolata</name>
    <dbReference type="NCBI Taxonomy" id="1656892"/>
    <lineage>
        <taxon>Bacteria</taxon>
        <taxon>Bacillati</taxon>
        <taxon>Actinomycetota</taxon>
        <taxon>Actinomycetes</taxon>
        <taxon>Nakamurellales</taxon>
        <taxon>Nakamurellaceae</taxon>
        <taxon>Nakamurella</taxon>
    </lineage>
</organism>
<keyword evidence="1" id="KW-1133">Transmembrane helix</keyword>
<comment type="caution">
    <text evidence="2">The sequence shown here is derived from an EMBL/GenBank/DDBJ whole genome shotgun (WGS) entry which is preliminary data.</text>
</comment>
<keyword evidence="1" id="KW-0812">Transmembrane</keyword>